<comment type="caution">
    <text evidence="2">The sequence shown here is derived from an EMBL/GenBank/DDBJ whole genome shotgun (WGS) entry which is preliminary data.</text>
</comment>
<evidence type="ECO:0000259" key="1">
    <source>
        <dbReference type="PROSITE" id="PS50878"/>
    </source>
</evidence>
<dbReference type="AlphaFoldDB" id="A0ABC9WKC4"/>
<sequence>MKRKMKRKAVSSKPKPAMLLTLVTGIFFKPLDFAQHINWEELAGVPALVYKGRATDVIYLDLCKAFDTVPHNILVSKLERHGLDRWTTRWIRNWLYGRTQRVAVNGSVSKWRPVMSDIPQGLALGQALFDIFVGDTDSMIECTLRKFADTTKLCGAVGTLEREGMPRKPTAS</sequence>
<organism evidence="2 3">
    <name type="scientific">Grus japonensis</name>
    <name type="common">Japanese crane</name>
    <name type="synonym">Red-crowned crane</name>
    <dbReference type="NCBI Taxonomy" id="30415"/>
    <lineage>
        <taxon>Eukaryota</taxon>
        <taxon>Metazoa</taxon>
        <taxon>Chordata</taxon>
        <taxon>Craniata</taxon>
        <taxon>Vertebrata</taxon>
        <taxon>Euteleostomi</taxon>
        <taxon>Archelosauria</taxon>
        <taxon>Archosauria</taxon>
        <taxon>Dinosauria</taxon>
        <taxon>Saurischia</taxon>
        <taxon>Theropoda</taxon>
        <taxon>Coelurosauria</taxon>
        <taxon>Aves</taxon>
        <taxon>Neognathae</taxon>
        <taxon>Neoaves</taxon>
        <taxon>Gruiformes</taxon>
        <taxon>Gruidae</taxon>
        <taxon>Grus</taxon>
    </lineage>
</organism>
<evidence type="ECO:0000313" key="3">
    <source>
        <dbReference type="Proteomes" id="UP001623348"/>
    </source>
</evidence>
<feature type="domain" description="Reverse transcriptase" evidence="1">
    <location>
        <begin position="1"/>
        <end position="172"/>
    </location>
</feature>
<keyword evidence="3" id="KW-1185">Reference proteome</keyword>
<protein>
    <recommendedName>
        <fullName evidence="1">Reverse transcriptase domain-containing protein</fullName>
    </recommendedName>
</protein>
<dbReference type="PROSITE" id="PS50878">
    <property type="entry name" value="RT_POL"/>
    <property type="match status" value="1"/>
</dbReference>
<gene>
    <name evidence="2" type="ORF">GRJ2_001056600</name>
</gene>
<reference evidence="2 3" key="1">
    <citation type="submission" date="2024-06" db="EMBL/GenBank/DDBJ databases">
        <title>The draft genome of Grus japonensis, version 3.</title>
        <authorList>
            <person name="Nabeshima K."/>
            <person name="Suzuki S."/>
            <person name="Onuma M."/>
        </authorList>
    </citation>
    <scope>NUCLEOTIDE SEQUENCE [LARGE SCALE GENOMIC DNA]</scope>
    <source>
        <strain evidence="2 3">451A</strain>
    </source>
</reference>
<dbReference type="Pfam" id="PF00078">
    <property type="entry name" value="RVT_1"/>
    <property type="match status" value="1"/>
</dbReference>
<proteinExistence type="predicted"/>
<dbReference type="InterPro" id="IPR000477">
    <property type="entry name" value="RT_dom"/>
</dbReference>
<accession>A0ABC9WKC4</accession>
<dbReference type="Proteomes" id="UP001623348">
    <property type="component" value="Unassembled WGS sequence"/>
</dbReference>
<dbReference type="EMBL" id="BAAFJT010000003">
    <property type="protein sequence ID" value="GAB0185913.1"/>
    <property type="molecule type" value="Genomic_DNA"/>
</dbReference>
<evidence type="ECO:0000313" key="2">
    <source>
        <dbReference type="EMBL" id="GAB0185913.1"/>
    </source>
</evidence>
<dbReference type="PANTHER" id="PTHR33332">
    <property type="entry name" value="REVERSE TRANSCRIPTASE DOMAIN-CONTAINING PROTEIN"/>
    <property type="match status" value="1"/>
</dbReference>
<name>A0ABC9WKC4_GRUJA</name>